<dbReference type="RefSeq" id="WP_284252210.1">
    <property type="nucleotide sequence ID" value="NZ_BAAAQO010000005.1"/>
</dbReference>
<dbReference type="PANTHER" id="PTHR23416:SF78">
    <property type="entry name" value="LIPOPOLYSACCHARIDE BIOSYNTHESIS O-ACETYL TRANSFERASE WBBJ-RELATED"/>
    <property type="match status" value="1"/>
</dbReference>
<dbReference type="Pfam" id="PF14602">
    <property type="entry name" value="Hexapep_2"/>
    <property type="match status" value="1"/>
</dbReference>
<keyword evidence="1" id="KW-0808">Transferase</keyword>
<sequence>MSRLRDRIDARYRATRGFDAGFDPDVMDREVLAFVMRKAFERLRGVLRGMPRTFVGSRVALRNRHRLRLGRNTSLGSGVLIDALSRDGVIIEDDATIDRGAVLRSTGAIRHLGVGIRIGRRAAVGASDFIHGGGGVDIGRDVLLGPFVQVFSENHVFDDPRRPIIEQSEIRASVTIADDVWVGAGAIILAGVTIGEGAVVAAGSVVRSDVPSRAIVAGVPARVVGTRGAALSAE</sequence>
<dbReference type="InterPro" id="IPR051159">
    <property type="entry name" value="Hexapeptide_acetyltransf"/>
</dbReference>
<dbReference type="EMBL" id="BSVB01000001">
    <property type="protein sequence ID" value="GMA93415.1"/>
    <property type="molecule type" value="Genomic_DNA"/>
</dbReference>
<dbReference type="Pfam" id="PF00132">
    <property type="entry name" value="Hexapep"/>
    <property type="match status" value="1"/>
</dbReference>
<accession>A0ABQ6K2X3</accession>
<dbReference type="PROSITE" id="PS00101">
    <property type="entry name" value="HEXAPEP_TRANSFERASES"/>
    <property type="match status" value="1"/>
</dbReference>
<reference evidence="4" key="1">
    <citation type="journal article" date="2019" name="Int. J. Syst. Evol. Microbiol.">
        <title>The Global Catalogue of Microorganisms (GCM) 10K type strain sequencing project: providing services to taxonomists for standard genome sequencing and annotation.</title>
        <authorList>
            <consortium name="The Broad Institute Genomics Platform"/>
            <consortium name="The Broad Institute Genome Sequencing Center for Infectious Disease"/>
            <person name="Wu L."/>
            <person name="Ma J."/>
        </authorList>
    </citation>
    <scope>NUCLEOTIDE SEQUENCE [LARGE SCALE GENOMIC DNA]</scope>
    <source>
        <strain evidence="4">NBRC 108894</strain>
    </source>
</reference>
<dbReference type="CDD" id="cd04647">
    <property type="entry name" value="LbH_MAT_like"/>
    <property type="match status" value="1"/>
</dbReference>
<proteinExistence type="predicted"/>
<name>A0ABQ6K2X3_9MICO</name>
<keyword evidence="2" id="KW-0677">Repeat</keyword>
<comment type="caution">
    <text evidence="3">The sequence shown here is derived from an EMBL/GenBank/DDBJ whole genome shotgun (WGS) entry which is preliminary data.</text>
</comment>
<evidence type="ECO:0000313" key="3">
    <source>
        <dbReference type="EMBL" id="GMA93415.1"/>
    </source>
</evidence>
<dbReference type="InterPro" id="IPR018357">
    <property type="entry name" value="Hexapep_transf_CS"/>
</dbReference>
<evidence type="ECO:0008006" key="5">
    <source>
        <dbReference type="Google" id="ProtNLM"/>
    </source>
</evidence>
<dbReference type="InterPro" id="IPR011004">
    <property type="entry name" value="Trimer_LpxA-like_sf"/>
</dbReference>
<dbReference type="PANTHER" id="PTHR23416">
    <property type="entry name" value="SIALIC ACID SYNTHASE-RELATED"/>
    <property type="match status" value="1"/>
</dbReference>
<evidence type="ECO:0000256" key="1">
    <source>
        <dbReference type="ARBA" id="ARBA00022679"/>
    </source>
</evidence>
<organism evidence="3 4">
    <name type="scientific">Pseudolysinimonas kribbensis</name>
    <dbReference type="NCBI Taxonomy" id="433641"/>
    <lineage>
        <taxon>Bacteria</taxon>
        <taxon>Bacillati</taxon>
        <taxon>Actinomycetota</taxon>
        <taxon>Actinomycetes</taxon>
        <taxon>Micrococcales</taxon>
        <taxon>Microbacteriaceae</taxon>
        <taxon>Pseudolysinimonas</taxon>
    </lineage>
</organism>
<protein>
    <recommendedName>
        <fullName evidence="5">Acyltransferase</fullName>
    </recommendedName>
</protein>
<dbReference type="InterPro" id="IPR001451">
    <property type="entry name" value="Hexapep"/>
</dbReference>
<keyword evidence="4" id="KW-1185">Reference proteome</keyword>
<dbReference type="SUPFAM" id="SSF51161">
    <property type="entry name" value="Trimeric LpxA-like enzymes"/>
    <property type="match status" value="1"/>
</dbReference>
<dbReference type="Proteomes" id="UP001157034">
    <property type="component" value="Unassembled WGS sequence"/>
</dbReference>
<evidence type="ECO:0000313" key="4">
    <source>
        <dbReference type="Proteomes" id="UP001157034"/>
    </source>
</evidence>
<evidence type="ECO:0000256" key="2">
    <source>
        <dbReference type="ARBA" id="ARBA00022737"/>
    </source>
</evidence>
<dbReference type="Gene3D" id="2.160.10.10">
    <property type="entry name" value="Hexapeptide repeat proteins"/>
    <property type="match status" value="1"/>
</dbReference>
<gene>
    <name evidence="3" type="ORF">GCM10025881_02390</name>
</gene>